<accession>D4XJD2</accession>
<comment type="similarity">
    <text evidence="2">Belongs to the ABC transporter superfamily.</text>
</comment>
<dbReference type="InterPro" id="IPR027417">
    <property type="entry name" value="P-loop_NTPase"/>
</dbReference>
<evidence type="ECO:0000256" key="8">
    <source>
        <dbReference type="ARBA" id="ARBA00022967"/>
    </source>
</evidence>
<keyword evidence="4" id="KW-1003">Cell membrane</keyword>
<evidence type="ECO:0000256" key="3">
    <source>
        <dbReference type="ARBA" id="ARBA00022448"/>
    </source>
</evidence>
<dbReference type="EC" id="3.6.3.25" evidence="11"/>
<evidence type="ECO:0000313" key="11">
    <source>
        <dbReference type="EMBL" id="EFF73105.1"/>
    </source>
</evidence>
<keyword evidence="3" id="KW-0813">Transport</keyword>
<dbReference type="SMART" id="SM00382">
    <property type="entry name" value="AAA"/>
    <property type="match status" value="2"/>
</dbReference>
<dbReference type="GO" id="GO:0015833">
    <property type="term" value="P:peptide transport"/>
    <property type="evidence" value="ECO:0007669"/>
    <property type="project" value="InterPro"/>
</dbReference>
<dbReference type="SUPFAM" id="SSF52540">
    <property type="entry name" value="P-loop containing nucleoside triphosphate hydrolases"/>
    <property type="match status" value="2"/>
</dbReference>
<proteinExistence type="inferred from homology"/>
<evidence type="ECO:0000256" key="5">
    <source>
        <dbReference type="ARBA" id="ARBA00022519"/>
    </source>
</evidence>
<dbReference type="InterPro" id="IPR003439">
    <property type="entry name" value="ABC_transporter-like_ATP-bd"/>
</dbReference>
<keyword evidence="11" id="KW-0378">Hydrolase</keyword>
<comment type="subcellular location">
    <subcellularLocation>
        <location evidence="1">Cell inner membrane</location>
        <topology evidence="1">Peripheral membrane protein</topology>
    </subcellularLocation>
</comment>
<dbReference type="PANTHER" id="PTHR43297">
    <property type="entry name" value="OLIGOPEPTIDE TRANSPORT ATP-BINDING PROTEIN APPD"/>
    <property type="match status" value="1"/>
</dbReference>
<dbReference type="CDD" id="cd03257">
    <property type="entry name" value="ABC_NikE_OppD_transporters"/>
    <property type="match status" value="2"/>
</dbReference>
<dbReference type="Pfam" id="PF00005">
    <property type="entry name" value="ABC_tran"/>
    <property type="match status" value="2"/>
</dbReference>
<dbReference type="FunFam" id="3.40.50.300:FF:000016">
    <property type="entry name" value="Oligopeptide ABC transporter ATP-binding component"/>
    <property type="match status" value="2"/>
</dbReference>
<protein>
    <submittedName>
        <fullName evidence="11">Putative phosphonate C-P lyase system protein PhnK</fullName>
        <ecNumber evidence="11">3.6.3.25</ecNumber>
    </submittedName>
</protein>
<dbReference type="Proteomes" id="UP000004510">
    <property type="component" value="Unassembled WGS sequence"/>
</dbReference>
<organism evidence="11 12">
    <name type="scientific">Achromobacter piechaudii ATCC 43553</name>
    <dbReference type="NCBI Taxonomy" id="742159"/>
    <lineage>
        <taxon>Bacteria</taxon>
        <taxon>Pseudomonadati</taxon>
        <taxon>Pseudomonadota</taxon>
        <taxon>Betaproteobacteria</taxon>
        <taxon>Burkholderiales</taxon>
        <taxon>Alcaligenaceae</taxon>
        <taxon>Achromobacter</taxon>
    </lineage>
</organism>
<sequence>MPMTYSPTPPAGDTSSAILAIRNLSVEVAGAGNRVVRNLSLDVHAGETVCVVGESGSGKSVTSLAVMGLLPQGILSISAGSIRVEGEDVATASQRRLREMRATRMAMVFQEPMTALNPVHTVGKQVDEVLRLHRKGMSAAERRAKVLDMFQSVHLPDVERIFEAYPHQLSGGQRQRIVIAMALILEPKLLIADEPTTALDVTTQKQILALIKELQVKHKTAVLFITHDFGVVAEISDRIVVMNRGDLIESGTRNEILAEPKQSYTRRLVSSVPSLVPTRRDAPDGQPVLHVKGLGRTYAGKSSMFSRRAAQHVVAATDVNLTLRKGEILGIVGESGSGKSTVARCIVRLIEPTAGHMMMGGEDLSTLSGSALRPVRRRIQIVFQDPYRSLNPRRTVGESIIEGLLNFGMPRDEAVKRAGETLTVVGLSPDAMRRYPHQFSGGQRQRICIARALVMDPEILVADEAVSALDVSVQAQVLELLEQVRQRTGVGVLFITHDLRVAAQICDTIMVMQRGKVVETGSAETVLTEPRHEYTRALIDAAPGRDWDFRNFRPVAATLAQATAP</sequence>
<dbReference type="GO" id="GO:0005524">
    <property type="term" value="F:ATP binding"/>
    <property type="evidence" value="ECO:0007669"/>
    <property type="project" value="UniProtKB-KW"/>
</dbReference>
<dbReference type="PATRIC" id="fig|742159.3.peg.1288"/>
<dbReference type="HOGENOM" id="CLU_000604_86_2_4"/>
<keyword evidence="6" id="KW-0547">Nucleotide-binding</keyword>
<reference evidence="12" key="1">
    <citation type="submission" date="2010-03" db="EMBL/GenBank/DDBJ databases">
        <title>Complete sequence of Mobiluncus curtisii ATCC 43063.</title>
        <authorList>
            <person name="Muzny D."/>
            <person name="Qin X."/>
            <person name="Deng J."/>
            <person name="Jiang H."/>
            <person name="Liu Y."/>
            <person name="Qu J."/>
            <person name="Song X.-Z."/>
            <person name="Zhang L."/>
            <person name="Thornton R."/>
            <person name="Coyle M."/>
            <person name="Francisco L."/>
            <person name="Jackson L."/>
            <person name="Javaid M."/>
            <person name="Korchina V."/>
            <person name="Kovar C."/>
            <person name="Mata R."/>
            <person name="Mathew T."/>
            <person name="Ngo R."/>
            <person name="Nguyen L."/>
            <person name="Nguyen N."/>
            <person name="Okwuonu G."/>
            <person name="Ongeri F."/>
            <person name="Pham C."/>
            <person name="Simmons D."/>
            <person name="Wilczek-Boney K."/>
            <person name="Hale W."/>
            <person name="Jakkamsetti A."/>
            <person name="Pham P."/>
            <person name="Ruth R."/>
            <person name="San Lucas F."/>
            <person name="Warren J."/>
            <person name="Zhang J."/>
            <person name="Zhao Z."/>
            <person name="Zhou C."/>
            <person name="Zhu D."/>
            <person name="Lee S."/>
            <person name="Bess C."/>
            <person name="Blankenburg K."/>
            <person name="Forbes L."/>
            <person name="Fu Q."/>
            <person name="Gubbala S."/>
            <person name="Hirani K."/>
            <person name="Jayaseelan J.C."/>
            <person name="Lara F."/>
            <person name="Munidasa M."/>
            <person name="Palculict T."/>
            <person name="Patil S."/>
            <person name="Pu L.-L."/>
            <person name="Saada N."/>
            <person name="Tang L."/>
            <person name="Weissenberger G."/>
            <person name="Zhu Y."/>
            <person name="Hemphill L."/>
            <person name="Shang Y."/>
            <person name="Youmans B."/>
            <person name="Ayvaz T."/>
            <person name="Ross M."/>
            <person name="Santibanez J."/>
            <person name="Aqrawi P."/>
            <person name="Gross S."/>
            <person name="Joshi V."/>
            <person name="Fowler G."/>
            <person name="Nazareth L."/>
            <person name="Reid J."/>
            <person name="Worley K."/>
            <person name="Petrosino J."/>
            <person name="Highlander S."/>
            <person name="Gibbs R."/>
            <person name="Gibbs R."/>
        </authorList>
    </citation>
    <scope>NUCLEOTIDE SEQUENCE [LARGE SCALE GENOMIC DNA]</scope>
    <source>
        <strain evidence="12">ATCC 43553</strain>
    </source>
</reference>
<keyword evidence="7" id="KW-0067">ATP-binding</keyword>
<evidence type="ECO:0000256" key="9">
    <source>
        <dbReference type="ARBA" id="ARBA00023136"/>
    </source>
</evidence>
<dbReference type="PANTHER" id="PTHR43297:SF14">
    <property type="entry name" value="ATPASE AAA-TYPE CORE DOMAIN-CONTAINING PROTEIN"/>
    <property type="match status" value="1"/>
</dbReference>
<evidence type="ECO:0000256" key="4">
    <source>
        <dbReference type="ARBA" id="ARBA00022475"/>
    </source>
</evidence>
<dbReference type="InterPro" id="IPR050388">
    <property type="entry name" value="ABC_Ni/Peptide_Import"/>
</dbReference>
<keyword evidence="11" id="KW-0456">Lyase</keyword>
<dbReference type="Gene3D" id="3.40.50.300">
    <property type="entry name" value="P-loop containing nucleotide triphosphate hydrolases"/>
    <property type="match status" value="2"/>
</dbReference>
<dbReference type="InterPro" id="IPR017871">
    <property type="entry name" value="ABC_transporter-like_CS"/>
</dbReference>
<keyword evidence="5" id="KW-0997">Cell inner membrane</keyword>
<evidence type="ECO:0000256" key="6">
    <source>
        <dbReference type="ARBA" id="ARBA00022741"/>
    </source>
</evidence>
<feature type="domain" description="ABC transporter" evidence="10">
    <location>
        <begin position="21"/>
        <end position="269"/>
    </location>
</feature>
<dbReference type="PROSITE" id="PS00211">
    <property type="entry name" value="ABC_TRANSPORTER_1"/>
    <property type="match status" value="2"/>
</dbReference>
<evidence type="ECO:0000256" key="7">
    <source>
        <dbReference type="ARBA" id="ARBA00022840"/>
    </source>
</evidence>
<dbReference type="GO" id="GO:0016887">
    <property type="term" value="F:ATP hydrolysis activity"/>
    <property type="evidence" value="ECO:0007669"/>
    <property type="project" value="InterPro"/>
</dbReference>
<evidence type="ECO:0000313" key="12">
    <source>
        <dbReference type="Proteomes" id="UP000004510"/>
    </source>
</evidence>
<evidence type="ECO:0000259" key="10">
    <source>
        <dbReference type="PROSITE" id="PS50893"/>
    </source>
</evidence>
<feature type="domain" description="ABC transporter" evidence="10">
    <location>
        <begin position="289"/>
        <end position="539"/>
    </location>
</feature>
<dbReference type="GO" id="GO:0005886">
    <property type="term" value="C:plasma membrane"/>
    <property type="evidence" value="ECO:0007669"/>
    <property type="project" value="UniProtKB-SubCell"/>
</dbReference>
<dbReference type="InterPro" id="IPR013563">
    <property type="entry name" value="Oligopep_ABC_C"/>
</dbReference>
<dbReference type="InterPro" id="IPR003593">
    <property type="entry name" value="AAA+_ATPase"/>
</dbReference>
<dbReference type="NCBIfam" id="NF008453">
    <property type="entry name" value="PRK11308.1"/>
    <property type="match status" value="2"/>
</dbReference>
<keyword evidence="8" id="KW-1278">Translocase</keyword>
<dbReference type="GO" id="GO:0016829">
    <property type="term" value="F:lyase activity"/>
    <property type="evidence" value="ECO:0007669"/>
    <property type="project" value="UniProtKB-KW"/>
</dbReference>
<evidence type="ECO:0000256" key="2">
    <source>
        <dbReference type="ARBA" id="ARBA00005417"/>
    </source>
</evidence>
<dbReference type="NCBIfam" id="NF007739">
    <property type="entry name" value="PRK10419.1"/>
    <property type="match status" value="2"/>
</dbReference>
<dbReference type="PROSITE" id="PS50893">
    <property type="entry name" value="ABC_TRANSPORTER_2"/>
    <property type="match status" value="2"/>
</dbReference>
<dbReference type="GO" id="GO:0055085">
    <property type="term" value="P:transmembrane transport"/>
    <property type="evidence" value="ECO:0007669"/>
    <property type="project" value="UniProtKB-ARBA"/>
</dbReference>
<dbReference type="EMBL" id="ADMS01000127">
    <property type="protein sequence ID" value="EFF73105.1"/>
    <property type="molecule type" value="Genomic_DNA"/>
</dbReference>
<gene>
    <name evidence="11" type="ORF">HMPREF0004_5579</name>
</gene>
<dbReference type="AlphaFoldDB" id="D4XJD2"/>
<dbReference type="eggNOG" id="COG4172">
    <property type="taxonomic scope" value="Bacteria"/>
</dbReference>
<keyword evidence="9" id="KW-0472">Membrane</keyword>
<name>D4XJD2_9BURK</name>
<comment type="caution">
    <text evidence="11">The sequence shown here is derived from an EMBL/GenBank/DDBJ whole genome shotgun (WGS) entry which is preliminary data.</text>
</comment>
<dbReference type="Pfam" id="PF08352">
    <property type="entry name" value="oligo_HPY"/>
    <property type="match status" value="2"/>
</dbReference>
<evidence type="ECO:0000256" key="1">
    <source>
        <dbReference type="ARBA" id="ARBA00004417"/>
    </source>
</evidence>